<dbReference type="Gene3D" id="1.10.30.50">
    <property type="match status" value="1"/>
</dbReference>
<dbReference type="InterPro" id="IPR003615">
    <property type="entry name" value="HNH_nuc"/>
</dbReference>
<dbReference type="EMBL" id="VRMG01000003">
    <property type="protein sequence ID" value="TXN32410.1"/>
    <property type="molecule type" value="Genomic_DNA"/>
</dbReference>
<dbReference type="Pfam" id="PF02720">
    <property type="entry name" value="DUF222"/>
    <property type="match status" value="1"/>
</dbReference>
<dbReference type="CDD" id="cd00085">
    <property type="entry name" value="HNHc"/>
    <property type="match status" value="1"/>
</dbReference>
<comment type="caution">
    <text evidence="2">The sequence shown here is derived from an EMBL/GenBank/DDBJ whole genome shotgun (WGS) entry which is preliminary data.</text>
</comment>
<feature type="domain" description="DUF222" evidence="1">
    <location>
        <begin position="79"/>
        <end position="332"/>
    </location>
</feature>
<dbReference type="InterPro" id="IPR003870">
    <property type="entry name" value="DUF222"/>
</dbReference>
<sequence length="414" mass="45307">METLGFYSDQARSDVRVDTAIAAAEYEQHAVNAHHAATLVAIHSVLEEARFSPEVFVGDHASRFSREDVEFAAYVEFSERAAIADLAVRLALSENTVRSHEHQAVTMISRTPILWQRFRWGDVSPANARTVAELAASLPEGDRAAFAAFDAAVVEHATRLAPARFRAYARKLREQIVADTAVERHQAEASLRCVTFEPDLEGMAWISAYLPADVATAAMALLDAEALRLSAVHGETRTMPQLRADVFGDMITGAGGGSVAMRVGVLIPMLTLLGQTESPASLEGYGPIDAETARRLAGDATSIYRILTDPVTGAILDIDQPTKHIPEGLRRMRQLIDQTCTFPGCGKRAMNCDLDHTIDRQFGGQTTLMNLSHLCRNHHRDKHQTKWTITQDAAGRIEWTSPTGYVAAPDPPPF</sequence>
<evidence type="ECO:0000313" key="2">
    <source>
        <dbReference type="EMBL" id="TXN32410.1"/>
    </source>
</evidence>
<dbReference type="RefSeq" id="WP_147781957.1">
    <property type="nucleotide sequence ID" value="NZ_VRMG01000003.1"/>
</dbReference>
<organism evidence="2 3">
    <name type="scientific">Lacisediminihabitans profunda</name>
    <dbReference type="NCBI Taxonomy" id="2594790"/>
    <lineage>
        <taxon>Bacteria</taxon>
        <taxon>Bacillati</taxon>
        <taxon>Actinomycetota</taxon>
        <taxon>Actinomycetes</taxon>
        <taxon>Micrococcales</taxon>
        <taxon>Microbacteriaceae</taxon>
        <taxon>Lacisediminihabitans</taxon>
    </lineage>
</organism>
<reference evidence="2 3" key="1">
    <citation type="submission" date="2019-08" db="EMBL/GenBank/DDBJ databases">
        <title>Bacterial whole genome sequence for Glaciihabitans sp. CHu50b-6-2.</title>
        <authorList>
            <person name="Jin L."/>
        </authorList>
    </citation>
    <scope>NUCLEOTIDE SEQUENCE [LARGE SCALE GENOMIC DNA]</scope>
    <source>
        <strain evidence="2 3">CHu50b-6-2</strain>
    </source>
</reference>
<dbReference type="AlphaFoldDB" id="A0A5C8UVP4"/>
<dbReference type="Proteomes" id="UP000321379">
    <property type="component" value="Unassembled WGS sequence"/>
</dbReference>
<keyword evidence="3" id="KW-1185">Reference proteome</keyword>
<accession>A0A5C8UVP4</accession>
<evidence type="ECO:0000259" key="1">
    <source>
        <dbReference type="Pfam" id="PF02720"/>
    </source>
</evidence>
<protein>
    <submittedName>
        <fullName evidence="2">DUF222 domain-containing protein</fullName>
    </submittedName>
</protein>
<name>A0A5C8UVP4_9MICO</name>
<gene>
    <name evidence="2" type="ORF">FVP33_02030</name>
</gene>
<proteinExistence type="predicted"/>
<evidence type="ECO:0000313" key="3">
    <source>
        <dbReference type="Proteomes" id="UP000321379"/>
    </source>
</evidence>